<evidence type="ECO:0000313" key="3">
    <source>
        <dbReference type="Proteomes" id="UP001497457"/>
    </source>
</evidence>
<gene>
    <name evidence="2" type="ORF">URODEC1_LOCUS107321</name>
</gene>
<dbReference type="InterPro" id="IPR001810">
    <property type="entry name" value="F-box_dom"/>
</dbReference>
<reference evidence="2" key="1">
    <citation type="submission" date="2024-10" db="EMBL/GenBank/DDBJ databases">
        <authorList>
            <person name="Ryan C."/>
        </authorList>
    </citation>
    <scope>NUCLEOTIDE SEQUENCE [LARGE SCALE GENOMIC DNA]</scope>
</reference>
<dbReference type="PANTHER" id="PTHR35546:SF108">
    <property type="entry name" value="F-BOX DOMAIN-CONTAINING PROTEIN"/>
    <property type="match status" value="1"/>
</dbReference>
<dbReference type="SMART" id="SM00256">
    <property type="entry name" value="FBOX"/>
    <property type="match status" value="1"/>
</dbReference>
<dbReference type="PANTHER" id="PTHR35546">
    <property type="entry name" value="F-BOX PROTEIN INTERACTION DOMAIN PROTEIN-RELATED"/>
    <property type="match status" value="1"/>
</dbReference>
<dbReference type="InterPro" id="IPR055290">
    <property type="entry name" value="At3g26010-like"/>
</dbReference>
<dbReference type="Pfam" id="PF00646">
    <property type="entry name" value="F-box"/>
    <property type="match status" value="1"/>
</dbReference>
<dbReference type="Proteomes" id="UP001497457">
    <property type="component" value="Chromosome 7b"/>
</dbReference>
<dbReference type="InterPro" id="IPR036047">
    <property type="entry name" value="F-box-like_dom_sf"/>
</dbReference>
<accession>A0ABC9FPP8</accession>
<dbReference type="PROSITE" id="PS50181">
    <property type="entry name" value="FBOX"/>
    <property type="match status" value="1"/>
</dbReference>
<dbReference type="SUPFAM" id="SSF101898">
    <property type="entry name" value="NHL repeat"/>
    <property type="match status" value="1"/>
</dbReference>
<dbReference type="SUPFAM" id="SSF81383">
    <property type="entry name" value="F-box domain"/>
    <property type="match status" value="1"/>
</dbReference>
<organism evidence="2 3">
    <name type="scientific">Urochloa decumbens</name>
    <dbReference type="NCBI Taxonomy" id="240449"/>
    <lineage>
        <taxon>Eukaryota</taxon>
        <taxon>Viridiplantae</taxon>
        <taxon>Streptophyta</taxon>
        <taxon>Embryophyta</taxon>
        <taxon>Tracheophyta</taxon>
        <taxon>Spermatophyta</taxon>
        <taxon>Magnoliopsida</taxon>
        <taxon>Liliopsida</taxon>
        <taxon>Poales</taxon>
        <taxon>Poaceae</taxon>
        <taxon>PACMAD clade</taxon>
        <taxon>Panicoideae</taxon>
        <taxon>Panicodae</taxon>
        <taxon>Paniceae</taxon>
        <taxon>Melinidinae</taxon>
        <taxon>Urochloa</taxon>
    </lineage>
</organism>
<name>A0ABC9FPP8_9POAL</name>
<evidence type="ECO:0000259" key="1">
    <source>
        <dbReference type="PROSITE" id="PS50181"/>
    </source>
</evidence>
<dbReference type="InterPro" id="IPR056592">
    <property type="entry name" value="Beta-prop_At3g26010-like"/>
</dbReference>
<proteinExistence type="predicted"/>
<keyword evidence="3" id="KW-1185">Reference proteome</keyword>
<dbReference type="EMBL" id="OZ075117">
    <property type="protein sequence ID" value="CAL5078833.1"/>
    <property type="molecule type" value="Genomic_DNA"/>
</dbReference>
<dbReference type="Pfam" id="PF24750">
    <property type="entry name" value="b-prop_At3g26010-like"/>
    <property type="match status" value="1"/>
</dbReference>
<evidence type="ECO:0000313" key="2">
    <source>
        <dbReference type="EMBL" id="CAL5078833.1"/>
    </source>
</evidence>
<sequence>MDCPNPKRSAGAVVAAAAADLPDDALVQILSRLPIKPLCRSKCVAKAWRDLIAHPLHRRKLPQTLAGFFYGSGGGGRTSCWTRQGQEFVNFINMLWASGVPFVDPPFPFFEDLPGIENVSLLGSCNGLLLFEYVPEYQYPVFIVCNPATKQWVTVPSKHIPAGYLVKHTCLIFDPAASSHFHVVQFWENLKETLVHAYSSKTGVWRSSRCHWGSFSIARDLASAFFNGKLYLALDGRNEHGIVAWDTEGGTRKIIPLPFLEGQKWCLPVSDYVGQSQGRLHYIYHEQGLLEADEPIEDVNGFEADDATDFVGTEGWSYEVCIWVLEDYDTQQWELKHTVSFLELFGKVNCRMGYKVIAIHPDHNLLFLVQHWNQKLISYDMDTREVRDLCTLAHGYGSITPYVPFFLESEAFENKE</sequence>
<dbReference type="Gene3D" id="1.20.1280.50">
    <property type="match status" value="1"/>
</dbReference>
<feature type="domain" description="F-box" evidence="1">
    <location>
        <begin position="15"/>
        <end position="61"/>
    </location>
</feature>
<protein>
    <recommendedName>
        <fullName evidence="1">F-box domain-containing protein</fullName>
    </recommendedName>
</protein>
<dbReference type="AlphaFoldDB" id="A0ABC9FPP8"/>